<protein>
    <recommendedName>
        <fullName evidence="4">Male development gene 1</fullName>
    </recommendedName>
</protein>
<evidence type="ECO:0000313" key="3">
    <source>
        <dbReference type="Proteomes" id="UP000030690"/>
    </source>
</evidence>
<sequence>MKYPNFFILKVFYFLFFYLSFEDIYYHCINIGKPQVNTNGKNVNSNEKANNLSTEWSNRGFNFMDLLKNGYLQSHGNLEEVKDELANELANKIQNKIGEYLKDEKNLSVLQHLQLEDLDDLKHYVKDVSEYIGAKAGDLLDENLESTLKPLLERKSFETFEQALHNKSTDNFVPFEENNKSGNANEETENFVDELVEDYEKTKNPDLDEQTKDIKTHSDSD</sequence>
<feature type="compositionally biased region" description="Acidic residues" evidence="1">
    <location>
        <begin position="186"/>
        <end position="197"/>
    </location>
</feature>
<name>A0A024V446_PLAFA</name>
<accession>A0A024V446</accession>
<evidence type="ECO:0008006" key="4">
    <source>
        <dbReference type="Google" id="ProtNLM"/>
    </source>
</evidence>
<dbReference type="AlphaFoldDB" id="A0A024V446"/>
<reference evidence="2 3" key="1">
    <citation type="submission" date="2013-02" db="EMBL/GenBank/DDBJ databases">
        <title>The Genome Annotation of Plasmodium falciparum Vietnam Oak-Knoll (FVO).</title>
        <authorList>
            <consortium name="The Broad Institute Genome Sequencing Platform"/>
            <consortium name="The Broad Institute Genome Sequencing Center for Infectious Disease"/>
            <person name="Neafsey D."/>
            <person name="Hoffman S."/>
            <person name="Volkman S."/>
            <person name="Rosenthal P."/>
            <person name="Walker B."/>
            <person name="Young S.K."/>
            <person name="Zeng Q."/>
            <person name="Gargeya S."/>
            <person name="Fitzgerald M."/>
            <person name="Haas B."/>
            <person name="Abouelleil A."/>
            <person name="Allen A.W."/>
            <person name="Alvarado L."/>
            <person name="Arachchi H.M."/>
            <person name="Berlin A.M."/>
            <person name="Chapman S.B."/>
            <person name="Gainer-Dewar J."/>
            <person name="Goldberg J."/>
            <person name="Griggs A."/>
            <person name="Gujja S."/>
            <person name="Hansen M."/>
            <person name="Howarth C."/>
            <person name="Imamovic A."/>
            <person name="Ireland A."/>
            <person name="Larimer J."/>
            <person name="McCowan C."/>
            <person name="Murphy C."/>
            <person name="Pearson M."/>
            <person name="Poon T.W."/>
            <person name="Priest M."/>
            <person name="Roberts A."/>
            <person name="Saif S."/>
            <person name="Shea T."/>
            <person name="Sisk P."/>
            <person name="Sykes S."/>
            <person name="Wortman J."/>
            <person name="Nusbaum C."/>
            <person name="Birren B."/>
        </authorList>
    </citation>
    <scope>NUCLEOTIDE SEQUENCE [LARGE SCALE GENOMIC DNA]</scope>
    <source>
        <strain evidence="3">Vietnam Oak-Knoll (FVO)</strain>
    </source>
</reference>
<gene>
    <name evidence="2" type="ORF">PFFVO_03421</name>
</gene>
<proteinExistence type="predicted"/>
<organism evidence="2 3">
    <name type="scientific">Plasmodium falciparum Vietnam Oak-Knoll</name>
    <name type="common">FVO</name>
    <dbReference type="NCBI Taxonomy" id="1036723"/>
    <lineage>
        <taxon>Eukaryota</taxon>
        <taxon>Sar</taxon>
        <taxon>Alveolata</taxon>
        <taxon>Apicomplexa</taxon>
        <taxon>Aconoidasida</taxon>
        <taxon>Haemosporida</taxon>
        <taxon>Plasmodiidae</taxon>
        <taxon>Plasmodium</taxon>
        <taxon>Plasmodium (Laverania)</taxon>
    </lineage>
</organism>
<evidence type="ECO:0000256" key="1">
    <source>
        <dbReference type="SAM" id="MobiDB-lite"/>
    </source>
</evidence>
<dbReference type="OrthoDB" id="371401at2759"/>
<feature type="region of interest" description="Disordered" evidence="1">
    <location>
        <begin position="171"/>
        <end position="221"/>
    </location>
</feature>
<reference evidence="2 3" key="2">
    <citation type="submission" date="2013-02" db="EMBL/GenBank/DDBJ databases">
        <title>The Genome Sequence of Plasmodium falciparum Vietnam Oak-Knoll (FVO).</title>
        <authorList>
            <consortium name="The Broad Institute Genome Sequencing Platform"/>
            <consortium name="The Broad Institute Genome Sequencing Center for Infectious Disease"/>
            <person name="Neafsey D."/>
            <person name="Cheeseman I."/>
            <person name="Volkman S."/>
            <person name="Adams J."/>
            <person name="Walker B."/>
            <person name="Young S.K."/>
            <person name="Zeng Q."/>
            <person name="Gargeya S."/>
            <person name="Fitzgerald M."/>
            <person name="Haas B."/>
            <person name="Abouelleil A."/>
            <person name="Alvarado L."/>
            <person name="Arachchi H.M."/>
            <person name="Berlin A.M."/>
            <person name="Chapman S.B."/>
            <person name="Dewar J."/>
            <person name="Goldberg J."/>
            <person name="Griggs A."/>
            <person name="Gujja S."/>
            <person name="Hansen M."/>
            <person name="Howarth C."/>
            <person name="Imamovic A."/>
            <person name="Larimer J."/>
            <person name="McCowan C."/>
            <person name="Murphy C."/>
            <person name="Neiman D."/>
            <person name="Pearson M."/>
            <person name="Priest M."/>
            <person name="Roberts A."/>
            <person name="Saif S."/>
            <person name="Shea T."/>
            <person name="Sisk P."/>
            <person name="Sykes S."/>
            <person name="Wortman J."/>
            <person name="Nusbaum C."/>
            <person name="Birren B."/>
        </authorList>
    </citation>
    <scope>NUCLEOTIDE SEQUENCE [LARGE SCALE GENOMIC DNA]</scope>
    <source>
        <strain evidence="3">Vietnam Oak-Knoll (FVO)</strain>
    </source>
</reference>
<dbReference type="EMBL" id="KI925116">
    <property type="protein sequence ID" value="ETW17773.1"/>
    <property type="molecule type" value="Genomic_DNA"/>
</dbReference>
<dbReference type="Proteomes" id="UP000030690">
    <property type="component" value="Unassembled WGS sequence"/>
</dbReference>
<evidence type="ECO:0000313" key="2">
    <source>
        <dbReference type="EMBL" id="ETW17773.1"/>
    </source>
</evidence>
<feature type="compositionally biased region" description="Basic and acidic residues" evidence="1">
    <location>
        <begin position="198"/>
        <end position="221"/>
    </location>
</feature>
<dbReference type="SMR" id="A0A024V446"/>